<geneLocation type="plasmid" evidence="2 3">
    <name>unnamed4</name>
</geneLocation>
<gene>
    <name evidence="2" type="ORF">HN018_26990</name>
</gene>
<dbReference type="AlphaFoldDB" id="A0A6M8I0R7"/>
<feature type="transmembrane region" description="Helical" evidence="1">
    <location>
        <begin position="87"/>
        <end position="112"/>
    </location>
</feature>
<reference evidence="2 3" key="1">
    <citation type="journal article" date="2014" name="World J. Microbiol. Biotechnol.">
        <title>Biodiversity and physiological characteristics of Antarctic and Arctic lichens-associated bacteria.</title>
        <authorList>
            <person name="Lee Y.M."/>
            <person name="Kim E.H."/>
            <person name="Lee H.K."/>
            <person name="Hong S.G."/>
        </authorList>
    </citation>
    <scope>NUCLEOTIDE SEQUENCE [LARGE SCALE GENOMIC DNA]</scope>
    <source>
        <strain evidence="2 3">PAMC 26569</strain>
        <plasmid evidence="2">unnamed4</plasmid>
    </source>
</reference>
<dbReference type="KEGG" id="lck:HN018_26990"/>
<dbReference type="InterPro" id="IPR007039">
    <property type="entry name" value="TrbC/VirB2"/>
</dbReference>
<dbReference type="RefSeq" id="WP_171837160.1">
    <property type="nucleotide sequence ID" value="NZ_CP053711.1"/>
</dbReference>
<keyword evidence="2" id="KW-0614">Plasmid</keyword>
<dbReference type="Proteomes" id="UP000500767">
    <property type="component" value="Plasmid unnamed4"/>
</dbReference>
<evidence type="ECO:0000313" key="2">
    <source>
        <dbReference type="EMBL" id="QKE93771.1"/>
    </source>
</evidence>
<evidence type="ECO:0000256" key="1">
    <source>
        <dbReference type="SAM" id="Phobius"/>
    </source>
</evidence>
<sequence length="144" mass="14173">MNLTTRNEAAAASSSLSFADTGTRLRSAGKSLEALAVSLKDHAAQSRVVMPGAVAAALVILSMHPAAAQTVTAGGAGSLNTFLTNVMNLITGTTGQIIAVIAIALAGVGAMLGAFSIRAFGGTVLGCAIVFSAAWIVGQITGSA</sequence>
<name>A0A6M8I0R7_9PROT</name>
<protein>
    <submittedName>
        <fullName evidence="2">TrbC/VirB2 family protein</fullName>
    </submittedName>
</protein>
<proteinExistence type="predicted"/>
<dbReference type="EMBL" id="CP053711">
    <property type="protein sequence ID" value="QKE93771.1"/>
    <property type="molecule type" value="Genomic_DNA"/>
</dbReference>
<accession>A0A6M8I0R7</accession>
<dbReference type="Pfam" id="PF04956">
    <property type="entry name" value="TrbC"/>
    <property type="match status" value="1"/>
</dbReference>
<keyword evidence="3" id="KW-1185">Reference proteome</keyword>
<keyword evidence="1" id="KW-0472">Membrane</keyword>
<keyword evidence="1" id="KW-0812">Transmembrane</keyword>
<evidence type="ECO:0000313" key="3">
    <source>
        <dbReference type="Proteomes" id="UP000500767"/>
    </source>
</evidence>
<feature type="transmembrane region" description="Helical" evidence="1">
    <location>
        <begin position="48"/>
        <end position="67"/>
    </location>
</feature>
<feature type="transmembrane region" description="Helical" evidence="1">
    <location>
        <begin position="119"/>
        <end position="138"/>
    </location>
</feature>
<organism evidence="2 3">
    <name type="scientific">Lichenicola cladoniae</name>
    <dbReference type="NCBI Taxonomy" id="1484109"/>
    <lineage>
        <taxon>Bacteria</taxon>
        <taxon>Pseudomonadati</taxon>
        <taxon>Pseudomonadota</taxon>
        <taxon>Alphaproteobacteria</taxon>
        <taxon>Acetobacterales</taxon>
        <taxon>Acetobacteraceae</taxon>
        <taxon>Lichenicola</taxon>
    </lineage>
</organism>
<keyword evidence="1" id="KW-1133">Transmembrane helix</keyword>